<dbReference type="OrthoDB" id="1449998at2"/>
<dbReference type="Proteomes" id="UP000033121">
    <property type="component" value="Unassembled WGS sequence"/>
</dbReference>
<dbReference type="AlphaFoldDB" id="A0A0E9MVG3"/>
<reference evidence="2 3" key="1">
    <citation type="submission" date="2015-04" db="EMBL/GenBank/DDBJ databases">
        <title>Whole genome shotgun sequence of Flavihumibacter petaseus NBRC 106054.</title>
        <authorList>
            <person name="Miyazawa S."/>
            <person name="Hosoyama A."/>
            <person name="Hashimoto M."/>
            <person name="Noguchi M."/>
            <person name="Tsuchikane K."/>
            <person name="Ohji S."/>
            <person name="Yamazoe A."/>
            <person name="Ichikawa N."/>
            <person name="Kimura A."/>
            <person name="Fujita N."/>
        </authorList>
    </citation>
    <scope>NUCLEOTIDE SEQUENCE [LARGE SCALE GENOMIC DNA]</scope>
    <source>
        <strain evidence="2 3">NBRC 106054</strain>
    </source>
</reference>
<keyword evidence="3" id="KW-1185">Reference proteome</keyword>
<gene>
    <name evidence="2" type="ORF">FPE01S_01_04130</name>
</gene>
<evidence type="ECO:0000313" key="3">
    <source>
        <dbReference type="Proteomes" id="UP000033121"/>
    </source>
</evidence>
<sequence length="89" mass="10143">MPVLFSYCLAYNIVTLIFVSNIYKDQSASLGYMYFFPAFWILAGLILIILYVQKKVRFETRWEKVLLILSTPGPFLVLVSVLSMLAGAL</sequence>
<keyword evidence="1" id="KW-0472">Membrane</keyword>
<name>A0A0E9MVG3_9BACT</name>
<keyword evidence="1" id="KW-1133">Transmembrane helix</keyword>
<feature type="transmembrane region" description="Helical" evidence="1">
    <location>
        <begin position="65"/>
        <end position="86"/>
    </location>
</feature>
<evidence type="ECO:0000313" key="2">
    <source>
        <dbReference type="EMBL" id="GAO41401.1"/>
    </source>
</evidence>
<protein>
    <submittedName>
        <fullName evidence="2">Uncharacterized protein</fullName>
    </submittedName>
</protein>
<dbReference type="EMBL" id="BBWV01000001">
    <property type="protein sequence ID" value="GAO41401.1"/>
    <property type="molecule type" value="Genomic_DNA"/>
</dbReference>
<accession>A0A0E9MVG3</accession>
<comment type="caution">
    <text evidence="2">The sequence shown here is derived from an EMBL/GenBank/DDBJ whole genome shotgun (WGS) entry which is preliminary data.</text>
</comment>
<feature type="transmembrane region" description="Helical" evidence="1">
    <location>
        <begin position="35"/>
        <end position="53"/>
    </location>
</feature>
<dbReference type="STRING" id="1220578.FPE01S_01_04130"/>
<organism evidence="2 3">
    <name type="scientific">Flavihumibacter petaseus NBRC 106054</name>
    <dbReference type="NCBI Taxonomy" id="1220578"/>
    <lineage>
        <taxon>Bacteria</taxon>
        <taxon>Pseudomonadati</taxon>
        <taxon>Bacteroidota</taxon>
        <taxon>Chitinophagia</taxon>
        <taxon>Chitinophagales</taxon>
        <taxon>Chitinophagaceae</taxon>
        <taxon>Flavihumibacter</taxon>
    </lineage>
</organism>
<evidence type="ECO:0000256" key="1">
    <source>
        <dbReference type="SAM" id="Phobius"/>
    </source>
</evidence>
<keyword evidence="1" id="KW-0812">Transmembrane</keyword>
<feature type="transmembrane region" description="Helical" evidence="1">
    <location>
        <begin position="7"/>
        <end position="23"/>
    </location>
</feature>
<proteinExistence type="predicted"/>
<dbReference type="RefSeq" id="WP_046367270.1">
    <property type="nucleotide sequence ID" value="NZ_BBWV01000001.1"/>
</dbReference>